<name>A0A5J5PX13_GOSBA</name>
<dbReference type="PANTHER" id="PTHR21551:SF0">
    <property type="entry name" value="PROTEIN ASSOCIATED WITH TOPO II RELATED-1, ISOFORM A"/>
    <property type="match status" value="1"/>
</dbReference>
<reference evidence="4" key="1">
    <citation type="journal article" date="2020" name="Nat. Genet.">
        <title>Genomic diversifications of five Gossypium allopolyploid species and their impact on cotton improvement.</title>
        <authorList>
            <person name="Chen Z.J."/>
            <person name="Sreedasyam A."/>
            <person name="Ando A."/>
            <person name="Song Q."/>
            <person name="De Santiago L.M."/>
            <person name="Hulse-Kemp A.M."/>
            <person name="Ding M."/>
            <person name="Ye W."/>
            <person name="Kirkbride R.C."/>
            <person name="Jenkins J."/>
            <person name="Plott C."/>
            <person name="Lovell J."/>
            <person name="Lin Y.M."/>
            <person name="Vaughn R."/>
            <person name="Liu B."/>
            <person name="Simpson S."/>
            <person name="Scheffler B.E."/>
            <person name="Wen L."/>
            <person name="Saski C.A."/>
            <person name="Grover C.E."/>
            <person name="Hu G."/>
            <person name="Conover J.L."/>
            <person name="Carlson J.W."/>
            <person name="Shu S."/>
            <person name="Boston L.B."/>
            <person name="Williams M."/>
            <person name="Peterson D.G."/>
            <person name="McGee K."/>
            <person name="Jones D.C."/>
            <person name="Wendel J.F."/>
            <person name="Stelly D.M."/>
            <person name="Grimwood J."/>
            <person name="Schmutz J."/>
        </authorList>
    </citation>
    <scope>NUCLEOTIDE SEQUENCE [LARGE SCALE GENOMIC DNA]</scope>
    <source>
        <strain evidence="4">cv. 3-79</strain>
    </source>
</reference>
<comment type="subcellular location">
    <subcellularLocation>
        <location evidence="1">Cytoplasm</location>
        <location evidence="1">P-body</location>
    </subcellularLocation>
</comment>
<evidence type="ECO:0000313" key="4">
    <source>
        <dbReference type="Proteomes" id="UP000327439"/>
    </source>
</evidence>
<gene>
    <name evidence="3" type="ORF">ES319_D10G204400v1</name>
</gene>
<evidence type="ECO:0000256" key="1">
    <source>
        <dbReference type="ARBA" id="ARBA00004201"/>
    </source>
</evidence>
<organism evidence="3 4">
    <name type="scientific">Gossypium barbadense</name>
    <name type="common">Sea Island cotton</name>
    <name type="synonym">Hibiscus barbadensis</name>
    <dbReference type="NCBI Taxonomy" id="3634"/>
    <lineage>
        <taxon>Eukaryota</taxon>
        <taxon>Viridiplantae</taxon>
        <taxon>Streptophyta</taxon>
        <taxon>Embryophyta</taxon>
        <taxon>Tracheophyta</taxon>
        <taxon>Spermatophyta</taxon>
        <taxon>Magnoliopsida</taxon>
        <taxon>eudicotyledons</taxon>
        <taxon>Gunneridae</taxon>
        <taxon>Pentapetalae</taxon>
        <taxon>rosids</taxon>
        <taxon>malvids</taxon>
        <taxon>Malvales</taxon>
        <taxon>Malvaceae</taxon>
        <taxon>Malvoideae</taxon>
        <taxon>Gossypium</taxon>
    </lineage>
</organism>
<evidence type="ECO:0000256" key="2">
    <source>
        <dbReference type="ARBA" id="ARBA00022490"/>
    </source>
</evidence>
<sequence>MMSVILCALNTCASKVYVLLHWAKWKNALRPLSADYPFCVFPFFSLPFSALVLNAPILPRFLAQGEVLRPLSEIDDLSSTFSKLNTTINGPRGSGIVGDRGSREGSSVAKWPHGEEVPYWLGQQALETESVPRDKHWSSQLSPNLDSKHLCRTSSYPEQQQNQHFSSEPILVFDFDFLFFSCV</sequence>
<dbReference type="GO" id="GO:0000932">
    <property type="term" value="C:P-body"/>
    <property type="evidence" value="ECO:0007669"/>
    <property type="project" value="UniProtKB-SubCell"/>
</dbReference>
<protein>
    <submittedName>
        <fullName evidence="3">Uncharacterized protein</fullName>
    </submittedName>
</protein>
<proteinExistence type="predicted"/>
<dbReference type="GO" id="GO:0033962">
    <property type="term" value="P:P-body assembly"/>
    <property type="evidence" value="ECO:0007669"/>
    <property type="project" value="TreeGrafter"/>
</dbReference>
<evidence type="ECO:0000313" key="3">
    <source>
        <dbReference type="EMBL" id="KAB2009990.1"/>
    </source>
</evidence>
<dbReference type="EMBL" id="CM018224">
    <property type="protein sequence ID" value="KAB2009990.1"/>
    <property type="molecule type" value="Genomic_DNA"/>
</dbReference>
<keyword evidence="4" id="KW-1185">Reference proteome</keyword>
<dbReference type="OrthoDB" id="946602at2759"/>
<dbReference type="GO" id="GO:0000290">
    <property type="term" value="P:deadenylation-dependent decapping of nuclear-transcribed mRNA"/>
    <property type="evidence" value="ECO:0007669"/>
    <property type="project" value="InterPro"/>
</dbReference>
<accession>A0A5J5PX13</accession>
<dbReference type="GO" id="GO:0003723">
    <property type="term" value="F:RNA binding"/>
    <property type="evidence" value="ECO:0007669"/>
    <property type="project" value="TreeGrafter"/>
</dbReference>
<dbReference type="InterPro" id="IPR039900">
    <property type="entry name" value="Pat1-like"/>
</dbReference>
<dbReference type="AlphaFoldDB" id="A0A5J5PX13"/>
<keyword evidence="2" id="KW-0963">Cytoplasm</keyword>
<dbReference type="PANTHER" id="PTHR21551">
    <property type="entry name" value="TOPOISOMERASE II-ASSOCIATED PROTEIN PAT1"/>
    <property type="match status" value="1"/>
</dbReference>
<dbReference type="Proteomes" id="UP000327439">
    <property type="component" value="Chromosome D10"/>
</dbReference>